<feature type="region of interest" description="C-terminal hotdog fold" evidence="4">
    <location>
        <begin position="1625"/>
        <end position="1765"/>
    </location>
</feature>
<evidence type="ECO:0000256" key="4">
    <source>
        <dbReference type="PROSITE-ProRule" id="PRU01363"/>
    </source>
</evidence>
<dbReference type="InterPro" id="IPR042104">
    <property type="entry name" value="PKS_dehydratase_sf"/>
</dbReference>
<evidence type="ECO:0000313" key="8">
    <source>
        <dbReference type="EMBL" id="ALG15186.1"/>
    </source>
</evidence>
<dbReference type="Pfam" id="PF00698">
    <property type="entry name" value="Acyl_transf_1"/>
    <property type="match status" value="1"/>
</dbReference>
<dbReference type="InterPro" id="IPR016039">
    <property type="entry name" value="Thiolase-like"/>
</dbReference>
<dbReference type="CDD" id="cd08953">
    <property type="entry name" value="KR_2_SDR_x"/>
    <property type="match status" value="1"/>
</dbReference>
<dbReference type="SMART" id="SM00825">
    <property type="entry name" value="PKS_KS"/>
    <property type="match status" value="1"/>
</dbReference>
<feature type="active site" description="Proton acceptor; for dehydratase activity" evidence="4">
    <location>
        <position position="1517"/>
    </location>
</feature>
<dbReference type="Gene3D" id="3.40.47.10">
    <property type="match status" value="1"/>
</dbReference>
<evidence type="ECO:0000313" key="9">
    <source>
        <dbReference type="Proteomes" id="UP000063699"/>
    </source>
</evidence>
<dbReference type="Pfam" id="PF08659">
    <property type="entry name" value="KR"/>
    <property type="match status" value="1"/>
</dbReference>
<dbReference type="Pfam" id="PF00109">
    <property type="entry name" value="ketoacyl-synt"/>
    <property type="match status" value="1"/>
</dbReference>
<dbReference type="InterPro" id="IPR001227">
    <property type="entry name" value="Ac_transferase_dom_sf"/>
</dbReference>
<dbReference type="Pfam" id="PF14765">
    <property type="entry name" value="PS-DH"/>
    <property type="match status" value="1"/>
</dbReference>
<accession>A0A0N9IJG7</accession>
<dbReference type="Gene3D" id="1.10.1200.10">
    <property type="entry name" value="ACP-like"/>
    <property type="match status" value="1"/>
</dbReference>
<dbReference type="InterPro" id="IPR029069">
    <property type="entry name" value="HotDog_dom_sf"/>
</dbReference>
<name>A0A0N9IJG7_9PSEU</name>
<evidence type="ECO:0000259" key="7">
    <source>
        <dbReference type="PROSITE" id="PS52019"/>
    </source>
</evidence>
<feature type="domain" description="PKS/mFAS DH" evidence="7">
    <location>
        <begin position="1482"/>
        <end position="1765"/>
    </location>
</feature>
<dbReference type="CDD" id="cd00833">
    <property type="entry name" value="PKS"/>
    <property type="match status" value="1"/>
</dbReference>
<dbReference type="InterPro" id="IPR057326">
    <property type="entry name" value="KR_dom"/>
</dbReference>
<dbReference type="GO" id="GO:0005886">
    <property type="term" value="C:plasma membrane"/>
    <property type="evidence" value="ECO:0007669"/>
    <property type="project" value="TreeGrafter"/>
</dbReference>
<dbReference type="InterPro" id="IPR049552">
    <property type="entry name" value="PKS_DH_N"/>
</dbReference>
<dbReference type="SUPFAM" id="SSF47336">
    <property type="entry name" value="ACP-like"/>
    <property type="match status" value="1"/>
</dbReference>
<dbReference type="SUPFAM" id="SSF51735">
    <property type="entry name" value="NAD(P)-binding Rossmann-fold domains"/>
    <property type="match status" value="2"/>
</dbReference>
<evidence type="ECO:0000256" key="2">
    <source>
        <dbReference type="ARBA" id="ARBA00022553"/>
    </source>
</evidence>
<dbReference type="SUPFAM" id="SSF55048">
    <property type="entry name" value="Probable ACP-binding domain of malonyl-CoA ACP transacylase"/>
    <property type="match status" value="1"/>
</dbReference>
<keyword evidence="1" id="KW-0596">Phosphopantetheine</keyword>
<dbReference type="InterPro" id="IPR032821">
    <property type="entry name" value="PKS_assoc"/>
</dbReference>
<dbReference type="KEGG" id="kphy:AOZ06_31050"/>
<evidence type="ECO:0000256" key="1">
    <source>
        <dbReference type="ARBA" id="ARBA00022450"/>
    </source>
</evidence>
<feature type="domain" description="Ketosynthase family 3 (KS3)" evidence="6">
    <location>
        <begin position="1"/>
        <end position="454"/>
    </location>
</feature>
<evidence type="ECO:0000259" key="6">
    <source>
        <dbReference type="PROSITE" id="PS52004"/>
    </source>
</evidence>
<proteinExistence type="predicted"/>
<keyword evidence="2" id="KW-0597">Phosphoprotein</keyword>
<dbReference type="SMART" id="SM00827">
    <property type="entry name" value="PKS_AT"/>
    <property type="match status" value="1"/>
</dbReference>
<dbReference type="SUPFAM" id="SSF52151">
    <property type="entry name" value="FabD/lysophospholipase-like"/>
    <property type="match status" value="1"/>
</dbReference>
<dbReference type="InterPro" id="IPR014030">
    <property type="entry name" value="Ketoacyl_synth_N"/>
</dbReference>
<dbReference type="InterPro" id="IPR016036">
    <property type="entry name" value="Malonyl_transacylase_ACP-bd"/>
</dbReference>
<dbReference type="InterPro" id="IPR049900">
    <property type="entry name" value="PKS_mFAS_DH"/>
</dbReference>
<dbReference type="STRING" id="860235.AOZ06_31050"/>
<dbReference type="InterPro" id="IPR014031">
    <property type="entry name" value="Ketoacyl_synth_C"/>
</dbReference>
<dbReference type="InterPro" id="IPR036736">
    <property type="entry name" value="ACP-like_sf"/>
</dbReference>
<dbReference type="InterPro" id="IPR009081">
    <property type="entry name" value="PP-bd_ACP"/>
</dbReference>
<evidence type="ECO:0000256" key="3">
    <source>
        <dbReference type="ARBA" id="ARBA00022679"/>
    </source>
</evidence>
<dbReference type="InterPro" id="IPR016035">
    <property type="entry name" value="Acyl_Trfase/lysoPLipase"/>
</dbReference>
<organism evidence="8 9">
    <name type="scientific">Kibdelosporangium phytohabitans</name>
    <dbReference type="NCBI Taxonomy" id="860235"/>
    <lineage>
        <taxon>Bacteria</taxon>
        <taxon>Bacillati</taxon>
        <taxon>Actinomycetota</taxon>
        <taxon>Actinomycetes</taxon>
        <taxon>Pseudonocardiales</taxon>
        <taxon>Pseudonocardiaceae</taxon>
        <taxon>Kibdelosporangium</taxon>
    </lineage>
</organism>
<dbReference type="PANTHER" id="PTHR43775">
    <property type="entry name" value="FATTY ACID SYNTHASE"/>
    <property type="match status" value="1"/>
</dbReference>
<dbReference type="GO" id="GO:0071770">
    <property type="term" value="P:DIM/DIP cell wall layer assembly"/>
    <property type="evidence" value="ECO:0007669"/>
    <property type="project" value="TreeGrafter"/>
</dbReference>
<keyword evidence="9" id="KW-1185">Reference proteome</keyword>
<keyword evidence="3" id="KW-0808">Transferase</keyword>
<feature type="region of interest" description="N-terminal hotdog fold" evidence="4">
    <location>
        <begin position="1482"/>
        <end position="1608"/>
    </location>
</feature>
<dbReference type="Gene3D" id="3.10.129.110">
    <property type="entry name" value="Polyketide synthase dehydratase"/>
    <property type="match status" value="1"/>
</dbReference>
<dbReference type="GO" id="GO:0004312">
    <property type="term" value="F:fatty acid synthase activity"/>
    <property type="evidence" value="ECO:0007669"/>
    <property type="project" value="TreeGrafter"/>
</dbReference>
<dbReference type="PROSITE" id="PS52019">
    <property type="entry name" value="PKS_MFAS_DH"/>
    <property type="match status" value="1"/>
</dbReference>
<dbReference type="Pfam" id="PF16197">
    <property type="entry name" value="KAsynt_C_assoc"/>
    <property type="match status" value="1"/>
</dbReference>
<gene>
    <name evidence="8" type="ORF">AOZ06_31050</name>
</gene>
<dbReference type="PROSITE" id="PS52004">
    <property type="entry name" value="KS3_2"/>
    <property type="match status" value="1"/>
</dbReference>
<dbReference type="GO" id="GO:0006633">
    <property type="term" value="P:fatty acid biosynthetic process"/>
    <property type="evidence" value="ECO:0007669"/>
    <property type="project" value="TreeGrafter"/>
</dbReference>
<feature type="active site" description="Proton donor; for dehydratase activity" evidence="4">
    <location>
        <position position="1683"/>
    </location>
</feature>
<dbReference type="InterPro" id="IPR013968">
    <property type="entry name" value="PKS_KR"/>
</dbReference>
<dbReference type="InterPro" id="IPR050091">
    <property type="entry name" value="PKS_NRPS_Biosynth_Enz"/>
</dbReference>
<dbReference type="PANTHER" id="PTHR43775:SF37">
    <property type="entry name" value="SI:DKEY-61P9.11"/>
    <property type="match status" value="1"/>
</dbReference>
<feature type="domain" description="Carrier" evidence="5">
    <location>
        <begin position="975"/>
        <end position="1051"/>
    </location>
</feature>
<dbReference type="InterPro" id="IPR014043">
    <property type="entry name" value="Acyl_transferase_dom"/>
</dbReference>
<dbReference type="GO" id="GO:0005737">
    <property type="term" value="C:cytoplasm"/>
    <property type="evidence" value="ECO:0007669"/>
    <property type="project" value="TreeGrafter"/>
</dbReference>
<dbReference type="SMART" id="SM00826">
    <property type="entry name" value="PKS_DH"/>
    <property type="match status" value="1"/>
</dbReference>
<dbReference type="EMBL" id="CP012752">
    <property type="protein sequence ID" value="ALG15186.1"/>
    <property type="molecule type" value="Genomic_DNA"/>
</dbReference>
<dbReference type="Gene3D" id="3.40.366.10">
    <property type="entry name" value="Malonyl-Coenzyme A Acyl Carrier Protein, domain 2"/>
    <property type="match status" value="1"/>
</dbReference>
<evidence type="ECO:0000259" key="5">
    <source>
        <dbReference type="PROSITE" id="PS50075"/>
    </source>
</evidence>
<dbReference type="SMART" id="SM00822">
    <property type="entry name" value="PKS_KR"/>
    <property type="match status" value="1"/>
</dbReference>
<dbReference type="Proteomes" id="UP000063699">
    <property type="component" value="Chromosome"/>
</dbReference>
<dbReference type="InterPro" id="IPR036291">
    <property type="entry name" value="NAD(P)-bd_dom_sf"/>
</dbReference>
<dbReference type="SUPFAM" id="SSF54637">
    <property type="entry name" value="Thioesterase/thiol ester dehydrase-isomerase"/>
    <property type="match status" value="1"/>
</dbReference>
<sequence length="1966" mass="207282">MACRYPDATSPTELWHNVLAGRRAFRRIPDERMRQSDYYSPDPTVPDRFYAPNAAVIEGWEFDRVAYRIAGSTFRATDTTHWLTLDTVAHALQDAGFPNGDGLDKQNTGVMIGNTLTGEFARANLLRLRWPYVRRVVGATLREQGWTDSQLTSFLDQLETRYKQPFPKVDEDFLAGGMSNTIAGRVCNYFDFAGGGFTVDAACSSSVLSVATACDALLEGKITTAIAGGVDLSIDPFEVIGFAKTGALSTSEMRIYDRDSNGFWPGEGCGVLVLMRDEEAKAKGLKRYATIAGWGYSSDGKGGITRPEASGHHLALTRAYAKAGFGIDKVAYVEGHGTGTAVGDDTELRVFTEARNAADPNSPALAIGTIKGNIGHTKAAAGVAGLLKTIMALHHKVIPPATGHTKPHPRLTGDNPAVRVPNSAEPWPATEWPARAGISSLGFGGINTHMVLEHADAAAESANGHSPAQIVKGRQDAELLLFDANSIAELRTKLKQVAALAFRMSFAELADVAATLAGGLGGRPIRAAVLATAPDQARQRIETILSMLGSGVRAMLDIPNGVFLGTAGAQPRIGLLFPGQGVGGSGDGGAIRRRFEVVDDLYRNNAIASNGDLSATVVAQPRIITASVSGLRMLDALGIEAVGAAGQSLGELAALHWGGAIDEKTVLDIAAARGKALGQIDKGDGTMAAILAAPEDVTALLEGEPVVISGYNSPQQTVVSGPVAAVERVCVRAGEHGLTATRFPVSQAFHSDLVAPATDLLRAHLRQQSFQPLARTVISTVTAEPLGADTDFVELLARHIIAPVRLTEAVQQLADEVDLLVDVGPGRVVGRLAEEIAPFVSVVSMETDSPSLSGLLRTVGAAFALGAPIRTEVLFDGRFTKPLPLDKEFKFFVSPAELAPIEDGTIPGADVLAALGGGSGNGGTPVAQRGTNGGAAGLQPVAAPAPAPVAAPAGAAAPAAAPAPAPVAAGGNIAESSLEILRKLAAERAELPLEAVRPDSLPLDELHLSSITVGQIVTQASRDLGLPPPVTTSAFATSTLAELAAALVQASEAPQQEPEERVVPGVAPWVRAFKMDMVPTKVGAATEEETGGEWQLFTVDGHPFAGELRTALSNAKLGNGVVLAVPADPEEHVGTMLAAARAAVAQSGPARFVVVGDRKGASGLAKTLHLEAPTVKTTVVTLPLAQQPADVVSRLVADVAATQDFSEVHYDESGTRRVPVLRPVTLTPAADFEPLGKNDVLLATGGGKGITAECALALAKDSGASVALLERSDLNDPELAENLRRFKAAGVRCHYVRADVTKAEQVRAAMAEVRTVLGPVTALLHGAGRNEPKPITSLDEESFRATLAPKVSGLGIVLDEVDASGLRLLITFGSIIGRAGMHGNADYSTANDWMTDLTLRTGELNPACRSIALEWSVWTGVGMGEKLGAVESLVRQGVSPISTENGIRLLSEVLADPQASGAMVVMGRAENLPTITQEARELPLLRFVDRPQVQFPGVELVVDADLSADDDPYLRDHTLDGNLIFPAVLGMEAMAQAATALTGRHDIPVLEDVELLRPIVVPDTGKATIRIAVLADSDSVVRAVIRTADTDFQADHFRATLRYDRQPLTGDPVDTGTPSLPIDPASQLYGSTLFQSGRFGKLLGYRHLAATSCVAEISTVPGEPWFSRFLSGELVLADPGARDATMHGIQCCVPDATLLPVAIEALHLADPVAMRDVSQILVHATERWTDGDTYIYDVDVRDTAGNPVERWQGLKLHAIRKADGSGPWLPALLGPYLERRTQPVLSTPLKLAVRPDDPGVEKGVDGRRDQTTKAVSWALNRQVEVTHRPDGRPETQGAEISASHSAGLTFAVADTHNRVACDVEVAVTRPADDWAPLLGPDQLALAKLVAQERGEDLSVAATRVWGAVECLRKLGRARIDGLTAGPARTDQWVQFRFGDIRIATFVTALRDMADPVVFTMVTGSED</sequence>
<dbReference type="InterPro" id="IPR049551">
    <property type="entry name" value="PKS_DH_C"/>
</dbReference>
<dbReference type="InterPro" id="IPR020841">
    <property type="entry name" value="PKS_Beta-ketoAc_synthase_dom"/>
</dbReference>
<dbReference type="InterPro" id="IPR020807">
    <property type="entry name" value="PKS_DH"/>
</dbReference>
<dbReference type="Pfam" id="PF21089">
    <property type="entry name" value="PKS_DH_N"/>
    <property type="match status" value="1"/>
</dbReference>
<dbReference type="Pfam" id="PF02801">
    <property type="entry name" value="Ketoacyl-synt_C"/>
    <property type="match status" value="1"/>
</dbReference>
<reference evidence="8 9" key="1">
    <citation type="submission" date="2015-07" db="EMBL/GenBank/DDBJ databases">
        <title>Genome sequencing of Kibdelosporangium phytohabitans.</title>
        <authorList>
            <person name="Qin S."/>
            <person name="Xing K."/>
        </authorList>
    </citation>
    <scope>NUCLEOTIDE SEQUENCE [LARGE SCALE GENOMIC DNA]</scope>
    <source>
        <strain evidence="8 9">KLBMP1111</strain>
    </source>
</reference>
<dbReference type="SUPFAM" id="SSF53901">
    <property type="entry name" value="Thiolase-like"/>
    <property type="match status" value="1"/>
</dbReference>
<dbReference type="PROSITE" id="PS50075">
    <property type="entry name" value="CARRIER"/>
    <property type="match status" value="1"/>
</dbReference>
<protein>
    <submittedName>
        <fullName evidence="8">Erythronolide synthase</fullName>
    </submittedName>
</protein>
<dbReference type="Gene3D" id="3.40.50.720">
    <property type="entry name" value="NAD(P)-binding Rossmann-like Domain"/>
    <property type="match status" value="1"/>
</dbReference>